<feature type="domain" description="Ribosome maturation factor RimM PRC barrel" evidence="7">
    <location>
        <begin position="102"/>
        <end position="168"/>
    </location>
</feature>
<comment type="subunit">
    <text evidence="5">Binds ribosomal protein uS19.</text>
</comment>
<dbReference type="NCBIfam" id="TIGR02273">
    <property type="entry name" value="16S_RimM"/>
    <property type="match status" value="1"/>
</dbReference>
<proteinExistence type="inferred from homology"/>
<evidence type="ECO:0000313" key="9">
    <source>
        <dbReference type="Proteomes" id="UP000044071"/>
    </source>
</evidence>
<dbReference type="GO" id="GO:0006364">
    <property type="term" value="P:rRNA processing"/>
    <property type="evidence" value="ECO:0007669"/>
    <property type="project" value="UniProtKB-UniRule"/>
</dbReference>
<dbReference type="eggNOG" id="COG0806">
    <property type="taxonomic scope" value="Bacteria"/>
</dbReference>
<dbReference type="Pfam" id="PF01782">
    <property type="entry name" value="RimM"/>
    <property type="match status" value="1"/>
</dbReference>
<dbReference type="AlphaFoldDB" id="A0A078KYF8"/>
<keyword evidence="3 5" id="KW-0698">rRNA processing</keyword>
<dbReference type="OrthoDB" id="9783509at2"/>
<sequence>MDKSSDWVVVGRFGRAHGIKGFVTVHSFTDPRENILRYTDWHAYIAKQWQPLKILHLEINDKSILAQIEGYREREQVANLTNVEIAISRSQLPSLMPGEFYWHELVDMQVVNQQGQLFGKVVEIMPTGANDVLVIEGDKRYLIPYLPGKFVIDVDRDQKLIKVDWDMDF</sequence>
<gene>
    <name evidence="5 8" type="primary">rimM</name>
    <name evidence="8" type="ORF">BN59_02252</name>
</gene>
<evidence type="ECO:0000259" key="7">
    <source>
        <dbReference type="Pfam" id="PF24986"/>
    </source>
</evidence>
<evidence type="ECO:0000313" key="8">
    <source>
        <dbReference type="EMBL" id="CDZ77956.1"/>
    </source>
</evidence>
<evidence type="ECO:0000256" key="4">
    <source>
        <dbReference type="ARBA" id="ARBA00023186"/>
    </source>
</evidence>
<dbReference type="InterPro" id="IPR011033">
    <property type="entry name" value="PRC_barrel-like_sf"/>
</dbReference>
<dbReference type="GO" id="GO:0005840">
    <property type="term" value="C:ribosome"/>
    <property type="evidence" value="ECO:0007669"/>
    <property type="project" value="InterPro"/>
</dbReference>
<keyword evidence="2 5" id="KW-0690">Ribosome biogenesis</keyword>
<dbReference type="SUPFAM" id="SSF50447">
    <property type="entry name" value="Translation proteins"/>
    <property type="match status" value="1"/>
</dbReference>
<dbReference type="InterPro" id="IPR002676">
    <property type="entry name" value="RimM_N"/>
</dbReference>
<evidence type="ECO:0000256" key="2">
    <source>
        <dbReference type="ARBA" id="ARBA00022517"/>
    </source>
</evidence>
<dbReference type="Proteomes" id="UP000044071">
    <property type="component" value="Unassembled WGS sequence"/>
</dbReference>
<evidence type="ECO:0000256" key="3">
    <source>
        <dbReference type="ARBA" id="ARBA00022552"/>
    </source>
</evidence>
<dbReference type="InterPro" id="IPR036976">
    <property type="entry name" value="RimM_N_sf"/>
</dbReference>
<evidence type="ECO:0000256" key="5">
    <source>
        <dbReference type="HAMAP-Rule" id="MF_00014"/>
    </source>
</evidence>
<dbReference type="Pfam" id="PF24986">
    <property type="entry name" value="PRC_RimM"/>
    <property type="match status" value="1"/>
</dbReference>
<keyword evidence="9" id="KW-1185">Reference proteome</keyword>
<evidence type="ECO:0000256" key="1">
    <source>
        <dbReference type="ARBA" id="ARBA00022490"/>
    </source>
</evidence>
<keyword evidence="1 5" id="KW-0963">Cytoplasm</keyword>
<name>A0A078KYF8_9GAMM</name>
<dbReference type="InterPro" id="IPR056792">
    <property type="entry name" value="PRC_RimM"/>
</dbReference>
<comment type="similarity">
    <text evidence="5">Belongs to the RimM family.</text>
</comment>
<dbReference type="Gene3D" id="2.30.30.240">
    <property type="entry name" value="PRC-barrel domain"/>
    <property type="match status" value="1"/>
</dbReference>
<dbReference type="EMBL" id="CCSB01000002">
    <property type="protein sequence ID" value="CDZ77956.1"/>
    <property type="molecule type" value="Genomic_DNA"/>
</dbReference>
<dbReference type="InterPro" id="IPR011961">
    <property type="entry name" value="RimM"/>
</dbReference>
<keyword evidence="4 5" id="KW-0143">Chaperone</keyword>
<dbReference type="SUPFAM" id="SSF50346">
    <property type="entry name" value="PRC-barrel domain"/>
    <property type="match status" value="1"/>
</dbReference>
<dbReference type="PANTHER" id="PTHR33692:SF1">
    <property type="entry name" value="RIBOSOME MATURATION FACTOR RIMM"/>
    <property type="match status" value="1"/>
</dbReference>
<protein>
    <recommendedName>
        <fullName evidence="5">Ribosome maturation factor RimM</fullName>
    </recommendedName>
</protein>
<organism evidence="8 9">
    <name type="scientific">Legionella massiliensis</name>
    <dbReference type="NCBI Taxonomy" id="1034943"/>
    <lineage>
        <taxon>Bacteria</taxon>
        <taxon>Pseudomonadati</taxon>
        <taxon>Pseudomonadota</taxon>
        <taxon>Gammaproteobacteria</taxon>
        <taxon>Legionellales</taxon>
        <taxon>Legionellaceae</taxon>
        <taxon>Legionella</taxon>
    </lineage>
</organism>
<feature type="domain" description="RimM N-terminal" evidence="6">
    <location>
        <begin position="9"/>
        <end position="91"/>
    </location>
</feature>
<dbReference type="PANTHER" id="PTHR33692">
    <property type="entry name" value="RIBOSOME MATURATION FACTOR RIMM"/>
    <property type="match status" value="1"/>
</dbReference>
<dbReference type="Gene3D" id="2.40.30.60">
    <property type="entry name" value="RimM"/>
    <property type="match status" value="1"/>
</dbReference>
<dbReference type="RefSeq" id="WP_043874408.1">
    <property type="nucleotide sequence ID" value="NZ_CCVW01000002.1"/>
</dbReference>
<dbReference type="GO" id="GO:0005737">
    <property type="term" value="C:cytoplasm"/>
    <property type="evidence" value="ECO:0007669"/>
    <property type="project" value="UniProtKB-SubCell"/>
</dbReference>
<reference evidence="8 9" key="1">
    <citation type="submission" date="2014-06" db="EMBL/GenBank/DDBJ databases">
        <authorList>
            <person name="Urmite Genomes Urmite Genomes"/>
        </authorList>
    </citation>
    <scope>NUCLEOTIDE SEQUENCE [LARGE SCALE GENOMIC DNA]</scope>
</reference>
<dbReference type="HAMAP" id="MF_00014">
    <property type="entry name" value="Ribosome_mat_RimM"/>
    <property type="match status" value="1"/>
</dbReference>
<dbReference type="InterPro" id="IPR009000">
    <property type="entry name" value="Transl_B-barrel_sf"/>
</dbReference>
<dbReference type="GO" id="GO:0043022">
    <property type="term" value="F:ribosome binding"/>
    <property type="evidence" value="ECO:0007669"/>
    <property type="project" value="InterPro"/>
</dbReference>
<comment type="subcellular location">
    <subcellularLocation>
        <location evidence="5">Cytoplasm</location>
    </subcellularLocation>
</comment>
<comment type="function">
    <text evidence="5">An accessory protein needed during the final step in the assembly of 30S ribosomal subunit, possibly for assembly of the head region. Essential for efficient processing of 16S rRNA. May be needed both before and after RbfA during the maturation of 16S rRNA. It has affinity for free ribosomal 30S subunits but not for 70S ribosomes.</text>
</comment>
<comment type="domain">
    <text evidence="5">The PRC barrel domain binds ribosomal protein uS19.</text>
</comment>
<evidence type="ECO:0000259" key="6">
    <source>
        <dbReference type="Pfam" id="PF01782"/>
    </source>
</evidence>
<dbReference type="GO" id="GO:0042274">
    <property type="term" value="P:ribosomal small subunit biogenesis"/>
    <property type="evidence" value="ECO:0007669"/>
    <property type="project" value="UniProtKB-UniRule"/>
</dbReference>
<dbReference type="STRING" id="1034943.BN59_02252"/>
<accession>A0A078KYF8</accession>